<dbReference type="SUPFAM" id="SSF50494">
    <property type="entry name" value="Trypsin-like serine proteases"/>
    <property type="match status" value="1"/>
</dbReference>
<dbReference type="Pfam" id="PF00089">
    <property type="entry name" value="Trypsin"/>
    <property type="match status" value="1"/>
</dbReference>
<evidence type="ECO:0000256" key="5">
    <source>
        <dbReference type="ARBA" id="ARBA00023157"/>
    </source>
</evidence>
<comment type="caution">
    <text evidence="7">The sequence shown here is derived from an EMBL/GenBank/DDBJ whole genome shotgun (WGS) entry which is preliminary data.</text>
</comment>
<proteinExistence type="predicted"/>
<sequence>MREYKSHICGGSILSATWGGQLANVVWAGEHPQFDIDSMVHDVALMQLDTPLTLDATARPTRLVTPGSKVTGGQLLTVSGWGTLHSGDYLVPEHLMAVMVPVVPLDVCRQVYATQSLFVDDTMLCAGVGGKDSCQGDSGGPLVDDLQVQVGVVSWGIGCASPGYPGLYANLAHPVIHQWIVEKAGLSQ</sequence>
<evidence type="ECO:0000256" key="3">
    <source>
        <dbReference type="ARBA" id="ARBA00022801"/>
    </source>
</evidence>
<evidence type="ECO:0000256" key="2">
    <source>
        <dbReference type="ARBA" id="ARBA00022670"/>
    </source>
</evidence>
<evidence type="ECO:0000256" key="4">
    <source>
        <dbReference type="ARBA" id="ARBA00022825"/>
    </source>
</evidence>
<dbReference type="EMBL" id="JAPTSV010000001">
    <property type="protein sequence ID" value="KAJ1531502.1"/>
    <property type="molecule type" value="Genomic_DNA"/>
</dbReference>
<accession>A0AAV7Y4G5</accession>
<evidence type="ECO:0000313" key="7">
    <source>
        <dbReference type="EMBL" id="KAJ1531502.1"/>
    </source>
</evidence>
<dbReference type="InterPro" id="IPR009003">
    <property type="entry name" value="Peptidase_S1_PA"/>
</dbReference>
<dbReference type="InterPro" id="IPR043504">
    <property type="entry name" value="Peptidase_S1_PA_chymotrypsin"/>
</dbReference>
<feature type="domain" description="Peptidase S1" evidence="6">
    <location>
        <begin position="31"/>
        <end position="185"/>
    </location>
</feature>
<dbReference type="Proteomes" id="UP001075354">
    <property type="component" value="Chromosome 1"/>
</dbReference>
<organism evidence="7 8">
    <name type="scientific">Megalurothrips usitatus</name>
    <name type="common">bean blossom thrips</name>
    <dbReference type="NCBI Taxonomy" id="439358"/>
    <lineage>
        <taxon>Eukaryota</taxon>
        <taxon>Metazoa</taxon>
        <taxon>Ecdysozoa</taxon>
        <taxon>Arthropoda</taxon>
        <taxon>Hexapoda</taxon>
        <taxon>Insecta</taxon>
        <taxon>Pterygota</taxon>
        <taxon>Neoptera</taxon>
        <taxon>Paraneoptera</taxon>
        <taxon>Thysanoptera</taxon>
        <taxon>Terebrantia</taxon>
        <taxon>Thripoidea</taxon>
        <taxon>Thripidae</taxon>
        <taxon>Megalurothrips</taxon>
    </lineage>
</organism>
<dbReference type="PANTHER" id="PTHR24252:SF7">
    <property type="entry name" value="HYALIN"/>
    <property type="match status" value="1"/>
</dbReference>
<keyword evidence="5" id="KW-1015">Disulfide bond</keyword>
<keyword evidence="3" id="KW-0378">Hydrolase</keyword>
<protein>
    <recommendedName>
        <fullName evidence="6">Peptidase S1 domain-containing protein</fullName>
    </recommendedName>
</protein>
<keyword evidence="2" id="KW-0645">Protease</keyword>
<comment type="subcellular location">
    <subcellularLocation>
        <location evidence="1">Secreted</location>
        <location evidence="1">Extracellular space</location>
    </subcellularLocation>
</comment>
<dbReference type="InterPro" id="IPR033116">
    <property type="entry name" value="TRYPSIN_SER"/>
</dbReference>
<dbReference type="SMART" id="SM00020">
    <property type="entry name" value="Tryp_SPc"/>
    <property type="match status" value="1"/>
</dbReference>
<dbReference type="AlphaFoldDB" id="A0AAV7Y4G5"/>
<dbReference type="GO" id="GO:0006508">
    <property type="term" value="P:proteolysis"/>
    <property type="evidence" value="ECO:0007669"/>
    <property type="project" value="UniProtKB-KW"/>
</dbReference>
<evidence type="ECO:0000256" key="1">
    <source>
        <dbReference type="ARBA" id="ARBA00004239"/>
    </source>
</evidence>
<dbReference type="InterPro" id="IPR001254">
    <property type="entry name" value="Trypsin_dom"/>
</dbReference>
<dbReference type="PROSITE" id="PS00135">
    <property type="entry name" value="TRYPSIN_SER"/>
    <property type="match status" value="1"/>
</dbReference>
<name>A0AAV7Y4G5_9NEOP</name>
<evidence type="ECO:0000313" key="8">
    <source>
        <dbReference type="Proteomes" id="UP001075354"/>
    </source>
</evidence>
<keyword evidence="4" id="KW-0720">Serine protease</keyword>
<dbReference type="CDD" id="cd00190">
    <property type="entry name" value="Tryp_SPc"/>
    <property type="match status" value="1"/>
</dbReference>
<dbReference type="PANTHER" id="PTHR24252">
    <property type="entry name" value="ACROSIN-RELATED"/>
    <property type="match status" value="1"/>
</dbReference>
<keyword evidence="8" id="KW-1185">Reference proteome</keyword>
<dbReference type="FunFam" id="2.40.10.10:FF:000036">
    <property type="entry name" value="Trypsin beta"/>
    <property type="match status" value="1"/>
</dbReference>
<gene>
    <name evidence="7" type="ORF">ONE63_000177</name>
</gene>
<evidence type="ECO:0000259" key="6">
    <source>
        <dbReference type="PROSITE" id="PS50240"/>
    </source>
</evidence>
<dbReference type="PROSITE" id="PS50240">
    <property type="entry name" value="TRYPSIN_DOM"/>
    <property type="match status" value="1"/>
</dbReference>
<dbReference type="Gene3D" id="2.40.10.10">
    <property type="entry name" value="Trypsin-like serine proteases"/>
    <property type="match status" value="2"/>
</dbReference>
<dbReference type="GO" id="GO:0005576">
    <property type="term" value="C:extracellular region"/>
    <property type="evidence" value="ECO:0007669"/>
    <property type="project" value="UniProtKB-SubCell"/>
</dbReference>
<reference evidence="7" key="1">
    <citation type="submission" date="2022-12" db="EMBL/GenBank/DDBJ databases">
        <title>Chromosome-level genome assembly of the bean flower thrips Megalurothrips usitatus.</title>
        <authorList>
            <person name="Ma L."/>
            <person name="Liu Q."/>
            <person name="Li H."/>
            <person name="Cai W."/>
        </authorList>
    </citation>
    <scope>NUCLEOTIDE SEQUENCE</scope>
    <source>
        <strain evidence="7">Cailab_2022a</strain>
    </source>
</reference>
<dbReference type="GO" id="GO:0004252">
    <property type="term" value="F:serine-type endopeptidase activity"/>
    <property type="evidence" value="ECO:0007669"/>
    <property type="project" value="InterPro"/>
</dbReference>